<dbReference type="AlphaFoldDB" id="J3MWF3"/>
<protein>
    <submittedName>
        <fullName evidence="1">Uncharacterized protein</fullName>
    </submittedName>
</protein>
<name>J3MWF3_ORYBR</name>
<dbReference type="HOGENOM" id="CLU_3020500_0_0_1"/>
<dbReference type="Gramene" id="OB09G13320.1">
    <property type="protein sequence ID" value="OB09G13320.1"/>
    <property type="gene ID" value="OB09G13320"/>
</dbReference>
<proteinExistence type="predicted"/>
<keyword evidence="2" id="KW-1185">Reference proteome</keyword>
<dbReference type="Proteomes" id="UP000006038">
    <property type="component" value="Chromosome 9"/>
</dbReference>
<evidence type="ECO:0000313" key="2">
    <source>
        <dbReference type="Proteomes" id="UP000006038"/>
    </source>
</evidence>
<sequence length="56" mass="6366">ELATVSHFLMQQYTNNHLACCVVVKGQCHRQHITYVIKTLIGSHDDPSFSCCNMDQ</sequence>
<organism evidence="1">
    <name type="scientific">Oryza brachyantha</name>
    <name type="common">malo sina</name>
    <dbReference type="NCBI Taxonomy" id="4533"/>
    <lineage>
        <taxon>Eukaryota</taxon>
        <taxon>Viridiplantae</taxon>
        <taxon>Streptophyta</taxon>
        <taxon>Embryophyta</taxon>
        <taxon>Tracheophyta</taxon>
        <taxon>Spermatophyta</taxon>
        <taxon>Magnoliopsida</taxon>
        <taxon>Liliopsida</taxon>
        <taxon>Poales</taxon>
        <taxon>Poaceae</taxon>
        <taxon>BOP clade</taxon>
        <taxon>Oryzoideae</taxon>
        <taxon>Oryzeae</taxon>
        <taxon>Oryzinae</taxon>
        <taxon>Oryza</taxon>
    </lineage>
</organism>
<dbReference type="EnsemblPlants" id="OB09G13320.1">
    <property type="protein sequence ID" value="OB09G13320.1"/>
    <property type="gene ID" value="OB09G13320"/>
</dbReference>
<accession>J3MWF3</accession>
<reference evidence="1" key="2">
    <citation type="submission" date="2013-04" db="UniProtKB">
        <authorList>
            <consortium name="EnsemblPlants"/>
        </authorList>
    </citation>
    <scope>IDENTIFICATION</scope>
</reference>
<evidence type="ECO:0000313" key="1">
    <source>
        <dbReference type="EnsemblPlants" id="OB09G13320.1"/>
    </source>
</evidence>
<reference evidence="1" key="1">
    <citation type="journal article" date="2013" name="Nat. Commun.">
        <title>Whole-genome sequencing of Oryza brachyantha reveals mechanisms underlying Oryza genome evolution.</title>
        <authorList>
            <person name="Chen J."/>
            <person name="Huang Q."/>
            <person name="Gao D."/>
            <person name="Wang J."/>
            <person name="Lang Y."/>
            <person name="Liu T."/>
            <person name="Li B."/>
            <person name="Bai Z."/>
            <person name="Luis Goicoechea J."/>
            <person name="Liang C."/>
            <person name="Chen C."/>
            <person name="Zhang W."/>
            <person name="Sun S."/>
            <person name="Liao Y."/>
            <person name="Zhang X."/>
            <person name="Yang L."/>
            <person name="Song C."/>
            <person name="Wang M."/>
            <person name="Shi J."/>
            <person name="Liu G."/>
            <person name="Liu J."/>
            <person name="Zhou H."/>
            <person name="Zhou W."/>
            <person name="Yu Q."/>
            <person name="An N."/>
            <person name="Chen Y."/>
            <person name="Cai Q."/>
            <person name="Wang B."/>
            <person name="Liu B."/>
            <person name="Min J."/>
            <person name="Huang Y."/>
            <person name="Wu H."/>
            <person name="Li Z."/>
            <person name="Zhang Y."/>
            <person name="Yin Y."/>
            <person name="Song W."/>
            <person name="Jiang J."/>
            <person name="Jackson S.A."/>
            <person name="Wing R.A."/>
            <person name="Wang J."/>
            <person name="Chen M."/>
        </authorList>
    </citation>
    <scope>NUCLEOTIDE SEQUENCE [LARGE SCALE GENOMIC DNA]</scope>
    <source>
        <strain evidence="1">cv. IRGC 101232</strain>
    </source>
</reference>